<reference evidence="8" key="2">
    <citation type="submission" date="2021-04" db="EMBL/GenBank/DDBJ databases">
        <authorList>
            <person name="Gilroy R."/>
        </authorList>
    </citation>
    <scope>NUCLEOTIDE SEQUENCE</scope>
    <source>
        <strain evidence="8">ChiGjej1B1-14440</strain>
    </source>
</reference>
<evidence type="ECO:0000256" key="6">
    <source>
        <dbReference type="PROSITE-ProRule" id="PRU00423"/>
    </source>
</evidence>
<dbReference type="InterPro" id="IPR051819">
    <property type="entry name" value="PTS_sugar-specific_EIIB"/>
</dbReference>
<evidence type="ECO:0000313" key="9">
    <source>
        <dbReference type="Proteomes" id="UP000886724"/>
    </source>
</evidence>
<dbReference type="Gene3D" id="3.40.50.2300">
    <property type="match status" value="1"/>
</dbReference>
<feature type="modified residue" description="Phosphocysteine; by EIIA" evidence="6">
    <location>
        <position position="113"/>
    </location>
</feature>
<reference evidence="8" key="1">
    <citation type="journal article" date="2021" name="PeerJ">
        <title>Extensive microbial diversity within the chicken gut microbiome revealed by metagenomics and culture.</title>
        <authorList>
            <person name="Gilroy R."/>
            <person name="Ravi A."/>
            <person name="Getino M."/>
            <person name="Pursley I."/>
            <person name="Horton D.L."/>
            <person name="Alikhan N.F."/>
            <person name="Baker D."/>
            <person name="Gharbi K."/>
            <person name="Hall N."/>
            <person name="Watson M."/>
            <person name="Adriaenssens E.M."/>
            <person name="Foster-Nyarko E."/>
            <person name="Jarju S."/>
            <person name="Secka A."/>
            <person name="Antonio M."/>
            <person name="Oren A."/>
            <person name="Chaudhuri R.R."/>
            <person name="La Ragione R."/>
            <person name="Hildebrand F."/>
            <person name="Pallen M.J."/>
        </authorList>
    </citation>
    <scope>NUCLEOTIDE SEQUENCE</scope>
    <source>
        <strain evidence="8">ChiGjej1B1-14440</strain>
    </source>
</reference>
<dbReference type="AlphaFoldDB" id="A0A9D2BNQ6"/>
<keyword evidence="4" id="KW-0808">Transferase</keyword>
<proteinExistence type="predicted"/>
<organism evidence="8 9">
    <name type="scientific">Candidatus Erysipelatoclostridium merdavium</name>
    <dbReference type="NCBI Taxonomy" id="2838566"/>
    <lineage>
        <taxon>Bacteria</taxon>
        <taxon>Bacillati</taxon>
        <taxon>Bacillota</taxon>
        <taxon>Erysipelotrichia</taxon>
        <taxon>Erysipelotrichales</taxon>
        <taxon>Erysipelotrichales incertae sedis</taxon>
    </lineage>
</organism>
<protein>
    <recommendedName>
        <fullName evidence="7">PTS EIIB type-3 domain-containing protein</fullName>
    </recommendedName>
</protein>
<dbReference type="PANTHER" id="PTHR34581:SF2">
    <property type="entry name" value="PTS SYSTEM N,N'-DIACETYLCHITOBIOSE-SPECIFIC EIIB COMPONENT"/>
    <property type="match status" value="1"/>
</dbReference>
<feature type="domain" description="PTS EIIB type-3" evidence="7">
    <location>
        <begin position="106"/>
        <end position="207"/>
    </location>
</feature>
<evidence type="ECO:0000259" key="7">
    <source>
        <dbReference type="PROSITE" id="PS51100"/>
    </source>
</evidence>
<dbReference type="GO" id="GO:0009401">
    <property type="term" value="P:phosphoenolpyruvate-dependent sugar phosphotransferase system"/>
    <property type="evidence" value="ECO:0007669"/>
    <property type="project" value="UniProtKB-KW"/>
</dbReference>
<dbReference type="InterPro" id="IPR036095">
    <property type="entry name" value="PTS_EIIB-like_sf"/>
</dbReference>
<dbReference type="PROSITE" id="PS51100">
    <property type="entry name" value="PTS_EIIB_TYPE_3"/>
    <property type="match status" value="1"/>
</dbReference>
<dbReference type="PANTHER" id="PTHR34581">
    <property type="entry name" value="PTS SYSTEM N,N'-DIACETYLCHITOBIOSE-SPECIFIC EIIB COMPONENT"/>
    <property type="match status" value="1"/>
</dbReference>
<comment type="caution">
    <text evidence="8">The sequence shown here is derived from an EMBL/GenBank/DDBJ whole genome shotgun (WGS) entry which is preliminary data.</text>
</comment>
<keyword evidence="2" id="KW-0597">Phosphoprotein</keyword>
<accession>A0A9D2BNQ6</accession>
<evidence type="ECO:0000256" key="2">
    <source>
        <dbReference type="ARBA" id="ARBA00022553"/>
    </source>
</evidence>
<evidence type="ECO:0000256" key="5">
    <source>
        <dbReference type="ARBA" id="ARBA00022683"/>
    </source>
</evidence>
<keyword evidence="1" id="KW-0813">Transport</keyword>
<sequence length="207" mass="24055">MVDEFYSDINLELFFQWIVGNQNKYDQKMECFTTDIDDCGKKINFIYHNIKGAIVIWTSGIVEEQIVDEDENMLFYLHYQLVNLSQGQKLFYDFYEALTKHQKQFPVKIVLCCSGGLSSTFFATKLAELISLKHLNYEIIPIGFYQLDSSYLDCDALYLAPQISFLEPKAMNIVKNKVPVRTISASIYATYNYRGLLDMITKEDFSK</sequence>
<dbReference type="GO" id="GO:0008982">
    <property type="term" value="F:protein-N(PI)-phosphohistidine-sugar phosphotransferase activity"/>
    <property type="evidence" value="ECO:0007669"/>
    <property type="project" value="InterPro"/>
</dbReference>
<keyword evidence="5" id="KW-0598">Phosphotransferase system</keyword>
<name>A0A9D2BNQ6_9FIRM</name>
<evidence type="ECO:0000256" key="3">
    <source>
        <dbReference type="ARBA" id="ARBA00022597"/>
    </source>
</evidence>
<dbReference type="Proteomes" id="UP000886724">
    <property type="component" value="Unassembled WGS sequence"/>
</dbReference>
<evidence type="ECO:0000313" key="8">
    <source>
        <dbReference type="EMBL" id="HIX82227.1"/>
    </source>
</evidence>
<dbReference type="EMBL" id="DXET01000220">
    <property type="protein sequence ID" value="HIX82227.1"/>
    <property type="molecule type" value="Genomic_DNA"/>
</dbReference>
<evidence type="ECO:0000256" key="4">
    <source>
        <dbReference type="ARBA" id="ARBA00022679"/>
    </source>
</evidence>
<dbReference type="SUPFAM" id="SSF52794">
    <property type="entry name" value="PTS system IIB component-like"/>
    <property type="match status" value="1"/>
</dbReference>
<gene>
    <name evidence="8" type="ORF">H9980_09705</name>
</gene>
<dbReference type="InterPro" id="IPR013012">
    <property type="entry name" value="PTS_EIIB_3"/>
</dbReference>
<evidence type="ECO:0000256" key="1">
    <source>
        <dbReference type="ARBA" id="ARBA00022448"/>
    </source>
</evidence>
<keyword evidence="3" id="KW-0762">Sugar transport</keyword>